<proteinExistence type="predicted"/>
<evidence type="ECO:0000313" key="8">
    <source>
        <dbReference type="EMBL" id="KAF5736107.1"/>
    </source>
</evidence>
<keyword evidence="5" id="KW-0539">Nucleus</keyword>
<gene>
    <name evidence="8" type="ORF">HS088_TW14G00241</name>
</gene>
<dbReference type="InterPro" id="IPR006447">
    <property type="entry name" value="Myb_dom_plants"/>
</dbReference>
<feature type="region of interest" description="Disordered" evidence="6">
    <location>
        <begin position="114"/>
        <end position="134"/>
    </location>
</feature>
<keyword evidence="3" id="KW-0238">DNA-binding</keyword>
<evidence type="ECO:0000256" key="3">
    <source>
        <dbReference type="ARBA" id="ARBA00023125"/>
    </source>
</evidence>
<evidence type="ECO:0000259" key="7">
    <source>
        <dbReference type="Pfam" id="PF26575"/>
    </source>
</evidence>
<evidence type="ECO:0000256" key="5">
    <source>
        <dbReference type="ARBA" id="ARBA00023242"/>
    </source>
</evidence>
<reference evidence="8 9" key="1">
    <citation type="journal article" date="2020" name="Nat. Commun.">
        <title>Genome of Tripterygium wilfordii and identification of cytochrome P450 involved in triptolide biosynthesis.</title>
        <authorList>
            <person name="Tu L."/>
            <person name="Su P."/>
            <person name="Zhang Z."/>
            <person name="Gao L."/>
            <person name="Wang J."/>
            <person name="Hu T."/>
            <person name="Zhou J."/>
            <person name="Zhang Y."/>
            <person name="Zhao Y."/>
            <person name="Liu Y."/>
            <person name="Song Y."/>
            <person name="Tong Y."/>
            <person name="Lu Y."/>
            <person name="Yang J."/>
            <person name="Xu C."/>
            <person name="Jia M."/>
            <person name="Peters R.J."/>
            <person name="Huang L."/>
            <person name="Gao W."/>
        </authorList>
    </citation>
    <scope>NUCLEOTIDE SEQUENCE [LARGE SCALE GENOMIC DNA]</scope>
    <source>
        <strain evidence="9">cv. XIE 37</strain>
        <tissue evidence="8">Leaf</tissue>
    </source>
</reference>
<feature type="domain" description="HHO5-like N-terminal" evidence="7">
    <location>
        <begin position="5"/>
        <end position="67"/>
    </location>
</feature>
<name>A0A7J7CPU9_TRIWF</name>
<keyword evidence="4" id="KW-0804">Transcription</keyword>
<dbReference type="PANTHER" id="PTHR31003:SF22">
    <property type="entry name" value="TRANSCRIPTION FACTOR HHO5"/>
    <property type="match status" value="1"/>
</dbReference>
<accession>A0A7J7CPU9</accession>
<dbReference type="AlphaFoldDB" id="A0A7J7CPU9"/>
<dbReference type="EMBL" id="JAAARO010000014">
    <property type="protein sequence ID" value="KAF5736107.1"/>
    <property type="molecule type" value="Genomic_DNA"/>
</dbReference>
<sequence>MDLNLDLSLGYVPRTISDLLREVSAATETSLKLSKLDEYVEGLEDELRKIEAFKRELPLSMILLNDGAVSQLCKHGSKGGAFVGFKGTEKEAAPQVPALSLMPPMSSSYVRVKIQSKHEQPQQQQQTQRKQRRCWSQELHRRFVDALQQLGGTQG</sequence>
<keyword evidence="2" id="KW-0805">Transcription regulation</keyword>
<organism evidence="8 9">
    <name type="scientific">Tripterygium wilfordii</name>
    <name type="common">Thunder God vine</name>
    <dbReference type="NCBI Taxonomy" id="458696"/>
    <lineage>
        <taxon>Eukaryota</taxon>
        <taxon>Viridiplantae</taxon>
        <taxon>Streptophyta</taxon>
        <taxon>Embryophyta</taxon>
        <taxon>Tracheophyta</taxon>
        <taxon>Spermatophyta</taxon>
        <taxon>Magnoliopsida</taxon>
        <taxon>eudicotyledons</taxon>
        <taxon>Gunneridae</taxon>
        <taxon>Pentapetalae</taxon>
        <taxon>rosids</taxon>
        <taxon>fabids</taxon>
        <taxon>Celastrales</taxon>
        <taxon>Celastraceae</taxon>
        <taxon>Tripterygium</taxon>
    </lineage>
</organism>
<evidence type="ECO:0000256" key="1">
    <source>
        <dbReference type="ARBA" id="ARBA00004123"/>
    </source>
</evidence>
<dbReference type="GO" id="GO:0003677">
    <property type="term" value="F:DNA binding"/>
    <property type="evidence" value="ECO:0007669"/>
    <property type="project" value="UniProtKB-KW"/>
</dbReference>
<comment type="caution">
    <text evidence="8">The sequence shown here is derived from an EMBL/GenBank/DDBJ whole genome shotgun (WGS) entry which is preliminary data.</text>
</comment>
<dbReference type="InterPro" id="IPR058673">
    <property type="entry name" value="HHO5-like_N"/>
</dbReference>
<evidence type="ECO:0000256" key="6">
    <source>
        <dbReference type="SAM" id="MobiDB-lite"/>
    </source>
</evidence>
<dbReference type="NCBIfam" id="TIGR01557">
    <property type="entry name" value="myb_SHAQKYF"/>
    <property type="match status" value="1"/>
</dbReference>
<dbReference type="InParanoid" id="A0A7J7CPU9"/>
<dbReference type="Proteomes" id="UP000593562">
    <property type="component" value="Unassembled WGS sequence"/>
</dbReference>
<comment type="subcellular location">
    <subcellularLocation>
        <location evidence="1">Nucleus</location>
    </subcellularLocation>
</comment>
<dbReference type="GO" id="GO:0003700">
    <property type="term" value="F:DNA-binding transcription factor activity"/>
    <property type="evidence" value="ECO:0007669"/>
    <property type="project" value="InterPro"/>
</dbReference>
<dbReference type="PANTHER" id="PTHR31003">
    <property type="entry name" value="MYB FAMILY TRANSCRIPTION FACTOR"/>
    <property type="match status" value="1"/>
</dbReference>
<evidence type="ECO:0000256" key="4">
    <source>
        <dbReference type="ARBA" id="ARBA00023163"/>
    </source>
</evidence>
<evidence type="ECO:0000256" key="2">
    <source>
        <dbReference type="ARBA" id="ARBA00023015"/>
    </source>
</evidence>
<keyword evidence="9" id="KW-1185">Reference proteome</keyword>
<dbReference type="GO" id="GO:0005634">
    <property type="term" value="C:nucleus"/>
    <property type="evidence" value="ECO:0007669"/>
    <property type="project" value="UniProtKB-SubCell"/>
</dbReference>
<dbReference type="Gene3D" id="1.10.10.60">
    <property type="entry name" value="Homeodomain-like"/>
    <property type="match status" value="1"/>
</dbReference>
<evidence type="ECO:0000313" key="9">
    <source>
        <dbReference type="Proteomes" id="UP000593562"/>
    </source>
</evidence>
<dbReference type="InterPro" id="IPR044787">
    <property type="entry name" value="HHO5-like"/>
</dbReference>
<protein>
    <recommendedName>
        <fullName evidence="7">HHO5-like N-terminal domain-containing protein</fullName>
    </recommendedName>
</protein>
<dbReference type="Pfam" id="PF26575">
    <property type="entry name" value="HHO5_N"/>
    <property type="match status" value="1"/>
</dbReference>